<sequence length="192" mass="22779">MGKNLSKLPYFRNFNIEQRVEKHLEKTQKTINLSPRHPSTQHIFKQIEESAPNVDEKLENKLLVEKSKNVKIYTGERVEILNNKDKRPKKENEILMAERFKNIDFEKYGYSKPDKIRHGFLTLRQFDEAVNKYMVTKSIDEFKDLIENNDLNKNDIHILIEYYKPFYKISRNNTKTTDEKSYLTSIGESSSA</sequence>
<keyword evidence="2" id="KW-1185">Reference proteome</keyword>
<dbReference type="GO" id="GO:0005739">
    <property type="term" value="C:mitochondrion"/>
    <property type="evidence" value="ECO:0007669"/>
    <property type="project" value="TreeGrafter"/>
</dbReference>
<reference evidence="1" key="1">
    <citation type="submission" date="2021-02" db="EMBL/GenBank/DDBJ databases">
        <authorList>
            <person name="Nowell W R."/>
        </authorList>
    </citation>
    <scope>NUCLEOTIDE SEQUENCE</scope>
    <source>
        <strain evidence="1">Ploen Becks lab</strain>
    </source>
</reference>
<dbReference type="EMBL" id="CAJNOC010001971">
    <property type="protein sequence ID" value="CAF0904267.1"/>
    <property type="molecule type" value="Genomic_DNA"/>
</dbReference>
<dbReference type="Pfam" id="PF06784">
    <property type="entry name" value="UPF0240"/>
    <property type="match status" value="1"/>
</dbReference>
<evidence type="ECO:0000313" key="1">
    <source>
        <dbReference type="EMBL" id="CAF0904267.1"/>
    </source>
</evidence>
<dbReference type="Proteomes" id="UP000663879">
    <property type="component" value="Unassembled WGS sequence"/>
</dbReference>
<gene>
    <name evidence="1" type="ORF">OXX778_LOCUS11562</name>
</gene>
<comment type="caution">
    <text evidence="1">The sequence shown here is derived from an EMBL/GenBank/DDBJ whole genome shotgun (WGS) entry which is preliminary data.</text>
</comment>
<name>A0A813ZTK0_9BILA</name>
<dbReference type="PANTHER" id="PTHR13338">
    <property type="entry name" value="UPF0240 PROTEIN"/>
    <property type="match status" value="1"/>
</dbReference>
<accession>A0A813ZTK0</accession>
<organism evidence="1 2">
    <name type="scientific">Brachionus calyciflorus</name>
    <dbReference type="NCBI Taxonomy" id="104777"/>
    <lineage>
        <taxon>Eukaryota</taxon>
        <taxon>Metazoa</taxon>
        <taxon>Spiralia</taxon>
        <taxon>Gnathifera</taxon>
        <taxon>Rotifera</taxon>
        <taxon>Eurotatoria</taxon>
        <taxon>Monogononta</taxon>
        <taxon>Pseudotrocha</taxon>
        <taxon>Ploima</taxon>
        <taxon>Brachionidae</taxon>
        <taxon>Brachionus</taxon>
    </lineage>
</organism>
<dbReference type="PANTHER" id="PTHR13338:SF4">
    <property type="entry name" value="NADH DEHYDROGENASE [UBIQUINONE] 1 ALPHA SUBCOMPLEX ASSEMBLY FACTOR 4"/>
    <property type="match status" value="1"/>
</dbReference>
<dbReference type="OrthoDB" id="2434756at2759"/>
<dbReference type="AlphaFoldDB" id="A0A813ZTK0"/>
<evidence type="ECO:0000313" key="2">
    <source>
        <dbReference type="Proteomes" id="UP000663879"/>
    </source>
</evidence>
<dbReference type="InterPro" id="IPR009622">
    <property type="entry name" value="NDUFAF4"/>
</dbReference>
<dbReference type="GO" id="GO:0032981">
    <property type="term" value="P:mitochondrial respiratory chain complex I assembly"/>
    <property type="evidence" value="ECO:0007669"/>
    <property type="project" value="InterPro"/>
</dbReference>
<proteinExistence type="predicted"/>
<protein>
    <submittedName>
        <fullName evidence="1">Uncharacterized protein</fullName>
    </submittedName>
</protein>